<sequence length="265" mass="30588">MEKSSSSREELLAGGNVTNVYRSGNTVRREVKPGSKNIHELLKHLERKGYPYAPKFLGMDEKGREILSFIEGEAGHYPWKEYMKSDEALQVIAKMLRFYHDAVSDFPFDDLWLSFVHTPGPREVICHNDFAMYNIIFNQQKPIGIIDFDLAAPGPKLWDIAYTLYTCVPLSRFSLTESGEKIHYQPLVHANQRKQRVAMFFESYGMEMKEGTLEMVLLRLEGQCKTIAKKASEGDAAFQKMAEEGHILHYQEDIAFIKEHMNEWL</sequence>
<proteinExistence type="predicted"/>
<evidence type="ECO:0000259" key="1">
    <source>
        <dbReference type="Pfam" id="PF01636"/>
    </source>
</evidence>
<evidence type="ECO:0000313" key="2">
    <source>
        <dbReference type="EMBL" id="AWX55975.1"/>
    </source>
</evidence>
<name>A0A2Z4MHI2_BREBE</name>
<keyword evidence="2" id="KW-0808">Transferase</keyword>
<dbReference type="Gene3D" id="3.90.1200.10">
    <property type="match status" value="1"/>
</dbReference>
<dbReference type="EMBL" id="CP030117">
    <property type="protein sequence ID" value="AWX55975.1"/>
    <property type="molecule type" value="Genomic_DNA"/>
</dbReference>
<dbReference type="SUPFAM" id="SSF56112">
    <property type="entry name" value="Protein kinase-like (PK-like)"/>
    <property type="match status" value="1"/>
</dbReference>
<gene>
    <name evidence="2" type="ORF">AB432_013370</name>
</gene>
<dbReference type="Pfam" id="PF01636">
    <property type="entry name" value="APH"/>
    <property type="match status" value="1"/>
</dbReference>
<feature type="domain" description="Aminoglycoside phosphotransferase" evidence="1">
    <location>
        <begin position="120"/>
        <end position="169"/>
    </location>
</feature>
<reference evidence="2 3" key="1">
    <citation type="journal article" date="2015" name="Genome Announc.">
        <title>Draft Genome Sequence of Brevibacillus brevis DZQ7, a Plant Growth-Promoting Rhizobacterium with Broad-Spectrum Antimicrobial Activity.</title>
        <authorList>
            <person name="Hou Q."/>
            <person name="Wang C."/>
            <person name="Hou X."/>
            <person name="Xia Z."/>
            <person name="Ye J."/>
            <person name="Liu K."/>
            <person name="Liu H."/>
            <person name="Wang J."/>
            <person name="Guo H."/>
            <person name="Yu X."/>
            <person name="Yang Y."/>
            <person name="Du B."/>
            <person name="Ding Y."/>
        </authorList>
    </citation>
    <scope>NUCLEOTIDE SEQUENCE [LARGE SCALE GENOMIC DNA]</scope>
    <source>
        <strain evidence="2 3">DZQ7</strain>
    </source>
</reference>
<protein>
    <submittedName>
        <fullName evidence="2">Aminoglycoside phosphotransferase</fullName>
    </submittedName>
</protein>
<organism evidence="2 3">
    <name type="scientific">Brevibacillus brevis</name>
    <name type="common">Bacillus brevis</name>
    <dbReference type="NCBI Taxonomy" id="1393"/>
    <lineage>
        <taxon>Bacteria</taxon>
        <taxon>Bacillati</taxon>
        <taxon>Bacillota</taxon>
        <taxon>Bacilli</taxon>
        <taxon>Bacillales</taxon>
        <taxon>Paenibacillaceae</taxon>
        <taxon>Brevibacillus</taxon>
    </lineage>
</organism>
<evidence type="ECO:0000313" key="3">
    <source>
        <dbReference type="Proteomes" id="UP000036061"/>
    </source>
</evidence>
<dbReference type="InterPro" id="IPR011009">
    <property type="entry name" value="Kinase-like_dom_sf"/>
</dbReference>
<dbReference type="GO" id="GO:0016740">
    <property type="term" value="F:transferase activity"/>
    <property type="evidence" value="ECO:0007669"/>
    <property type="project" value="UniProtKB-KW"/>
</dbReference>
<accession>A0A2Z4MHI2</accession>
<dbReference type="AlphaFoldDB" id="A0A2Z4MHI2"/>
<dbReference type="Proteomes" id="UP000036061">
    <property type="component" value="Chromosome"/>
</dbReference>
<dbReference type="RefSeq" id="WP_048032691.1">
    <property type="nucleotide sequence ID" value="NZ_CP030117.1"/>
</dbReference>
<dbReference type="InterPro" id="IPR002575">
    <property type="entry name" value="Aminoglycoside_PTrfase"/>
</dbReference>